<gene>
    <name evidence="4 9" type="primary">proC</name>
    <name evidence="9" type="ORF">PGB27_11250</name>
</gene>
<dbReference type="Pfam" id="PF14748">
    <property type="entry name" value="P5CR_dimer"/>
    <property type="match status" value="1"/>
</dbReference>
<evidence type="ECO:0000313" key="9">
    <source>
        <dbReference type="EMBL" id="MDD7965921.1"/>
    </source>
</evidence>
<comment type="catalytic activity">
    <reaction evidence="4 6">
        <text>L-proline + NADP(+) = (S)-1-pyrroline-5-carboxylate + NADPH + 2 H(+)</text>
        <dbReference type="Rhea" id="RHEA:14109"/>
        <dbReference type="ChEBI" id="CHEBI:15378"/>
        <dbReference type="ChEBI" id="CHEBI:17388"/>
        <dbReference type="ChEBI" id="CHEBI:57783"/>
        <dbReference type="ChEBI" id="CHEBI:58349"/>
        <dbReference type="ChEBI" id="CHEBI:60039"/>
        <dbReference type="EC" id="1.5.1.2"/>
    </reaction>
</comment>
<evidence type="ECO:0000256" key="6">
    <source>
        <dbReference type="RuleBase" id="RU003903"/>
    </source>
</evidence>
<dbReference type="InterPro" id="IPR000304">
    <property type="entry name" value="Pyrroline-COOH_reductase"/>
</dbReference>
<dbReference type="InterPro" id="IPR008927">
    <property type="entry name" value="6-PGluconate_DH-like_C_sf"/>
</dbReference>
<evidence type="ECO:0000313" key="10">
    <source>
        <dbReference type="Proteomes" id="UP001300763"/>
    </source>
</evidence>
<reference evidence="9 10" key="1">
    <citation type="submission" date="2023-02" db="EMBL/GenBank/DDBJ databases">
        <title>Genome sequencing required for Actinomycetospora new species description.</title>
        <authorList>
            <person name="Saimee Y."/>
            <person name="Duangmal K."/>
        </authorList>
    </citation>
    <scope>NUCLEOTIDE SEQUENCE [LARGE SCALE GENOMIC DNA]</scope>
    <source>
        <strain evidence="9 10">DW7H6</strain>
    </source>
</reference>
<feature type="domain" description="Pyrroline-5-carboxylate reductase catalytic N-terminal" evidence="7">
    <location>
        <begin position="8"/>
        <end position="91"/>
    </location>
</feature>
<keyword evidence="4 6" id="KW-0641">Proline biosynthesis</keyword>
<comment type="function">
    <text evidence="4">Catalyzes the reduction of 1-pyrroline-5-carboxylate (PCA) to L-proline.</text>
</comment>
<dbReference type="PROSITE" id="PS00521">
    <property type="entry name" value="P5CR"/>
    <property type="match status" value="1"/>
</dbReference>
<evidence type="ECO:0000256" key="3">
    <source>
        <dbReference type="ARBA" id="ARBA00023002"/>
    </source>
</evidence>
<organism evidence="9 10">
    <name type="scientific">Actinomycetospora lemnae</name>
    <dbReference type="NCBI Taxonomy" id="3019891"/>
    <lineage>
        <taxon>Bacteria</taxon>
        <taxon>Bacillati</taxon>
        <taxon>Actinomycetota</taxon>
        <taxon>Actinomycetes</taxon>
        <taxon>Pseudonocardiales</taxon>
        <taxon>Pseudonocardiaceae</taxon>
        <taxon>Actinomycetospora</taxon>
    </lineage>
</organism>
<keyword evidence="2 4" id="KW-0521">NADP</keyword>
<comment type="caution">
    <text evidence="9">The sequence shown here is derived from an EMBL/GenBank/DDBJ whole genome shotgun (WGS) entry which is preliminary data.</text>
</comment>
<dbReference type="InterPro" id="IPR028939">
    <property type="entry name" value="P5C_Rdtase_cat_N"/>
</dbReference>
<dbReference type="PANTHER" id="PTHR11645:SF0">
    <property type="entry name" value="PYRROLINE-5-CARBOXYLATE REDUCTASE 3"/>
    <property type="match status" value="1"/>
</dbReference>
<evidence type="ECO:0000259" key="7">
    <source>
        <dbReference type="Pfam" id="PF03807"/>
    </source>
</evidence>
<comment type="pathway">
    <text evidence="4 6">Amino-acid biosynthesis; L-proline biosynthesis; L-proline from L-glutamate 5-semialdehyde: step 1/1.</text>
</comment>
<dbReference type="PIRSF" id="PIRSF000193">
    <property type="entry name" value="Pyrrol-5-carb_rd"/>
    <property type="match status" value="1"/>
</dbReference>
<dbReference type="SUPFAM" id="SSF51735">
    <property type="entry name" value="NAD(P)-binding Rossmann-fold domains"/>
    <property type="match status" value="1"/>
</dbReference>
<dbReference type="Gene3D" id="1.10.3730.10">
    <property type="entry name" value="ProC C-terminal domain-like"/>
    <property type="match status" value="1"/>
</dbReference>
<dbReference type="EMBL" id="JAQZAO010000004">
    <property type="protein sequence ID" value="MDD7965921.1"/>
    <property type="molecule type" value="Genomic_DNA"/>
</dbReference>
<dbReference type="InterPro" id="IPR036291">
    <property type="entry name" value="NAD(P)-bd_dom_sf"/>
</dbReference>
<name>A0ABT5SSW6_9PSEU</name>
<sequence>MSDHQTSTVAVLGGGKIGEALLGGLVAAGRDPRSLLVVESVAARAQELGSRYGIGAVDAPEAARRADVLVVAVKPADVPTVLDQVRDVLAGRAPGQDRPTVVSLAAGIPTAAIEARLPAETAVVRVMPNTPMLVGRAMCVLSTGSAAGDAELAAAEELLAAVGRAVRVPEAQQDLATALSGSGPAYVFLLAEAMIDAAVALGLPRPVATELVTATVEGAGGLLTTPGSDGREGVPPHPGLLREAVTSPGGTTAAALGVLEADGLRSALARAVTAARDRSVALGRQYG</sequence>
<keyword evidence="4 6" id="KW-0028">Amino-acid biosynthesis</keyword>
<dbReference type="NCBIfam" id="TIGR00112">
    <property type="entry name" value="proC"/>
    <property type="match status" value="1"/>
</dbReference>
<evidence type="ECO:0000256" key="4">
    <source>
        <dbReference type="HAMAP-Rule" id="MF_01925"/>
    </source>
</evidence>
<comment type="similarity">
    <text evidence="1 4 6">Belongs to the pyrroline-5-carboxylate reductase family.</text>
</comment>
<evidence type="ECO:0000256" key="2">
    <source>
        <dbReference type="ARBA" id="ARBA00022857"/>
    </source>
</evidence>
<evidence type="ECO:0000256" key="1">
    <source>
        <dbReference type="ARBA" id="ARBA00005525"/>
    </source>
</evidence>
<dbReference type="SUPFAM" id="SSF48179">
    <property type="entry name" value="6-phosphogluconate dehydrogenase C-terminal domain-like"/>
    <property type="match status" value="1"/>
</dbReference>
<keyword evidence="10" id="KW-1185">Reference proteome</keyword>
<dbReference type="EC" id="1.5.1.2" evidence="4 5"/>
<keyword evidence="4" id="KW-0963">Cytoplasm</keyword>
<dbReference type="RefSeq" id="WP_274200454.1">
    <property type="nucleotide sequence ID" value="NZ_JAQZAO010000004.1"/>
</dbReference>
<accession>A0ABT5SSW6</accession>
<dbReference type="Proteomes" id="UP001300763">
    <property type="component" value="Unassembled WGS sequence"/>
</dbReference>
<dbReference type="GO" id="GO:0004735">
    <property type="term" value="F:pyrroline-5-carboxylate reductase activity"/>
    <property type="evidence" value="ECO:0007669"/>
    <property type="project" value="UniProtKB-EC"/>
</dbReference>
<feature type="domain" description="Pyrroline-5-carboxylate reductase dimerisation" evidence="8">
    <location>
        <begin position="170"/>
        <end position="280"/>
    </location>
</feature>
<protein>
    <recommendedName>
        <fullName evidence="4 5">Pyrroline-5-carboxylate reductase</fullName>
        <shortName evidence="4">P5C reductase</shortName>
        <shortName evidence="4">P5CR</shortName>
        <ecNumber evidence="4 5">1.5.1.2</ecNumber>
    </recommendedName>
    <alternativeName>
        <fullName evidence="4">PCA reductase</fullName>
    </alternativeName>
</protein>
<dbReference type="Pfam" id="PF03807">
    <property type="entry name" value="F420_oxidored"/>
    <property type="match status" value="1"/>
</dbReference>
<proteinExistence type="inferred from homology"/>
<evidence type="ECO:0000259" key="8">
    <source>
        <dbReference type="Pfam" id="PF14748"/>
    </source>
</evidence>
<dbReference type="PANTHER" id="PTHR11645">
    <property type="entry name" value="PYRROLINE-5-CARBOXYLATE REDUCTASE"/>
    <property type="match status" value="1"/>
</dbReference>
<dbReference type="HAMAP" id="MF_01925">
    <property type="entry name" value="P5C_reductase"/>
    <property type="match status" value="1"/>
</dbReference>
<dbReference type="InterPro" id="IPR053790">
    <property type="entry name" value="P5CR-like_CS"/>
</dbReference>
<dbReference type="Gene3D" id="3.40.50.720">
    <property type="entry name" value="NAD(P)-binding Rossmann-like Domain"/>
    <property type="match status" value="1"/>
</dbReference>
<comment type="subcellular location">
    <subcellularLocation>
        <location evidence="4">Cytoplasm</location>
    </subcellularLocation>
</comment>
<dbReference type="InterPro" id="IPR029036">
    <property type="entry name" value="P5CR_dimer"/>
</dbReference>
<evidence type="ECO:0000256" key="5">
    <source>
        <dbReference type="NCBIfam" id="TIGR00112"/>
    </source>
</evidence>
<keyword evidence="3 4" id="KW-0560">Oxidoreductase</keyword>
<comment type="catalytic activity">
    <reaction evidence="4">
        <text>L-proline + NAD(+) = (S)-1-pyrroline-5-carboxylate + NADH + 2 H(+)</text>
        <dbReference type="Rhea" id="RHEA:14105"/>
        <dbReference type="ChEBI" id="CHEBI:15378"/>
        <dbReference type="ChEBI" id="CHEBI:17388"/>
        <dbReference type="ChEBI" id="CHEBI:57540"/>
        <dbReference type="ChEBI" id="CHEBI:57945"/>
        <dbReference type="ChEBI" id="CHEBI:60039"/>
        <dbReference type="EC" id="1.5.1.2"/>
    </reaction>
</comment>